<name>A0A3E0HLW9_9PSEU</name>
<accession>A0A3E0HLW9</accession>
<proteinExistence type="predicted"/>
<dbReference type="OrthoDB" id="4194218at2"/>
<comment type="caution">
    <text evidence="1">The sequence shown here is derived from an EMBL/GenBank/DDBJ whole genome shotgun (WGS) entry which is preliminary data.</text>
</comment>
<keyword evidence="2" id="KW-1185">Reference proteome</keyword>
<protein>
    <submittedName>
        <fullName evidence="1">Uncharacterized protein</fullName>
    </submittedName>
</protein>
<dbReference type="AlphaFoldDB" id="A0A3E0HLW9"/>
<dbReference type="EMBL" id="QUNO01000006">
    <property type="protein sequence ID" value="REH47340.1"/>
    <property type="molecule type" value="Genomic_DNA"/>
</dbReference>
<dbReference type="RefSeq" id="WP_116175941.1">
    <property type="nucleotide sequence ID" value="NZ_CP144375.1"/>
</dbReference>
<dbReference type="Proteomes" id="UP000256269">
    <property type="component" value="Unassembled WGS sequence"/>
</dbReference>
<organism evidence="1 2">
    <name type="scientific">Kutzneria buriramensis</name>
    <dbReference type="NCBI Taxonomy" id="1045776"/>
    <lineage>
        <taxon>Bacteria</taxon>
        <taxon>Bacillati</taxon>
        <taxon>Actinomycetota</taxon>
        <taxon>Actinomycetes</taxon>
        <taxon>Pseudonocardiales</taxon>
        <taxon>Pseudonocardiaceae</taxon>
        <taxon>Kutzneria</taxon>
    </lineage>
</organism>
<gene>
    <name evidence="1" type="ORF">BCF44_106505</name>
</gene>
<sequence>MPSLWRWESDGEVLKPRVVHPILARWLDDDHHGGRASPVWLAPVAIDDTRPRPAHRRVPR</sequence>
<evidence type="ECO:0000313" key="2">
    <source>
        <dbReference type="Proteomes" id="UP000256269"/>
    </source>
</evidence>
<evidence type="ECO:0000313" key="1">
    <source>
        <dbReference type="EMBL" id="REH47340.1"/>
    </source>
</evidence>
<reference evidence="1 2" key="1">
    <citation type="submission" date="2018-08" db="EMBL/GenBank/DDBJ databases">
        <title>Genomic Encyclopedia of Archaeal and Bacterial Type Strains, Phase II (KMG-II): from individual species to whole genera.</title>
        <authorList>
            <person name="Goeker M."/>
        </authorList>
    </citation>
    <scope>NUCLEOTIDE SEQUENCE [LARGE SCALE GENOMIC DNA]</scope>
    <source>
        <strain evidence="1 2">DSM 45791</strain>
    </source>
</reference>